<sequence>MGPRTTTRVTRRSVIERLAGVGGAVGVAALAGCTEGMGEGEDGPEDDDQESLTDADDVDPDDEGWVEEWDDVDVIELEGETDEGWIGRRPAVIDGETNPDLALLEGHEYEFVWTNGDGEAHNLAVWDDEGPIVSTAFEDEEGATTEIVVQATDEMEQYLCETHEAEMSGGIEIRSE</sequence>
<protein>
    <recommendedName>
        <fullName evidence="4">Blue (type 1) copper domain-containing protein</fullName>
    </recommendedName>
</protein>
<evidence type="ECO:0000256" key="1">
    <source>
        <dbReference type="SAM" id="MobiDB-lite"/>
    </source>
</evidence>
<evidence type="ECO:0008006" key="4">
    <source>
        <dbReference type="Google" id="ProtNLM"/>
    </source>
</evidence>
<proteinExistence type="predicted"/>
<dbReference type="GeneID" id="32895549"/>
<dbReference type="KEGG" id="naj:B1756_15710"/>
<keyword evidence="3" id="KW-1185">Reference proteome</keyword>
<dbReference type="AlphaFoldDB" id="A0A2Z2I0H4"/>
<dbReference type="RefSeq" id="WP_086889402.1">
    <property type="nucleotide sequence ID" value="NZ_CP019893.1"/>
</dbReference>
<name>A0A2Z2I0H4_9EURY</name>
<feature type="compositionally biased region" description="Acidic residues" evidence="1">
    <location>
        <begin position="38"/>
        <end position="64"/>
    </location>
</feature>
<reference evidence="3" key="1">
    <citation type="submission" date="2017-02" db="EMBL/GenBank/DDBJ databases">
        <title>Natronthermophilus aegyptiacus gen. nov.,sp. nov., an aerobic, extremely halophilic alkalithermophilic archaeon isolated from the athalassohaline Wadi An Natrun, Egypt.</title>
        <authorList>
            <person name="Zhao B."/>
        </authorList>
    </citation>
    <scope>NUCLEOTIDE SEQUENCE [LARGE SCALE GENOMIC DNA]</scope>
    <source>
        <strain evidence="3">JW/NM-HA 15</strain>
    </source>
</reference>
<dbReference type="PROSITE" id="PS51257">
    <property type="entry name" value="PROKAR_LIPOPROTEIN"/>
    <property type="match status" value="1"/>
</dbReference>
<accession>A0A2Z2I0H4</accession>
<evidence type="ECO:0000313" key="2">
    <source>
        <dbReference type="EMBL" id="ARS91034.1"/>
    </source>
</evidence>
<dbReference type="InterPro" id="IPR008972">
    <property type="entry name" value="Cupredoxin"/>
</dbReference>
<dbReference type="Gene3D" id="2.60.40.420">
    <property type="entry name" value="Cupredoxins - blue copper proteins"/>
    <property type="match status" value="1"/>
</dbReference>
<dbReference type="OrthoDB" id="6744at2157"/>
<organism evidence="2 3">
    <name type="scientific">Natrarchaeobaculum aegyptiacum</name>
    <dbReference type="NCBI Taxonomy" id="745377"/>
    <lineage>
        <taxon>Archaea</taxon>
        <taxon>Methanobacteriati</taxon>
        <taxon>Methanobacteriota</taxon>
        <taxon>Stenosarchaea group</taxon>
        <taxon>Halobacteria</taxon>
        <taxon>Halobacteriales</taxon>
        <taxon>Natrialbaceae</taxon>
        <taxon>Natrarchaeobaculum</taxon>
    </lineage>
</organism>
<dbReference type="Proteomes" id="UP000250088">
    <property type="component" value="Chromosome"/>
</dbReference>
<gene>
    <name evidence="2" type="ORF">B1756_15710</name>
</gene>
<evidence type="ECO:0000313" key="3">
    <source>
        <dbReference type="Proteomes" id="UP000250088"/>
    </source>
</evidence>
<dbReference type="EMBL" id="CP019893">
    <property type="protein sequence ID" value="ARS91034.1"/>
    <property type="molecule type" value="Genomic_DNA"/>
</dbReference>
<feature type="region of interest" description="Disordered" evidence="1">
    <location>
        <begin position="33"/>
        <end position="64"/>
    </location>
</feature>